<keyword evidence="1" id="KW-0723">Serine/threonine-protein kinase</keyword>
<accession>A0A7N8XR14</accession>
<dbReference type="Gene3D" id="3.30.200.20">
    <property type="entry name" value="Phosphorylase Kinase, domain 1"/>
    <property type="match status" value="1"/>
</dbReference>
<dbReference type="SMART" id="SM00220">
    <property type="entry name" value="S_TKc"/>
    <property type="match status" value="1"/>
</dbReference>
<feature type="domain" description="Protein kinase" evidence="7">
    <location>
        <begin position="1"/>
        <end position="155"/>
    </location>
</feature>
<dbReference type="GO" id="GO:0004674">
    <property type="term" value="F:protein serine/threonine kinase activity"/>
    <property type="evidence" value="ECO:0007669"/>
    <property type="project" value="UniProtKB-KW"/>
</dbReference>
<dbReference type="Proteomes" id="UP000261640">
    <property type="component" value="Unplaced"/>
</dbReference>
<feature type="compositionally biased region" description="Basic and acidic residues" evidence="6">
    <location>
        <begin position="27"/>
        <end position="36"/>
    </location>
</feature>
<dbReference type="GO" id="GO:0005524">
    <property type="term" value="F:ATP binding"/>
    <property type="evidence" value="ECO:0007669"/>
    <property type="project" value="UniProtKB-KW"/>
</dbReference>
<name>A0A7N8XR14_9TELE</name>
<evidence type="ECO:0000256" key="6">
    <source>
        <dbReference type="SAM" id="MobiDB-lite"/>
    </source>
</evidence>
<reference evidence="8" key="2">
    <citation type="submission" date="2025-09" db="UniProtKB">
        <authorList>
            <consortium name="Ensembl"/>
        </authorList>
    </citation>
    <scope>IDENTIFICATION</scope>
</reference>
<dbReference type="SUPFAM" id="SSF56112">
    <property type="entry name" value="Protein kinase-like (PK-like)"/>
    <property type="match status" value="1"/>
</dbReference>
<dbReference type="InterPro" id="IPR011009">
    <property type="entry name" value="Kinase-like_dom_sf"/>
</dbReference>
<evidence type="ECO:0000256" key="2">
    <source>
        <dbReference type="ARBA" id="ARBA00022679"/>
    </source>
</evidence>
<evidence type="ECO:0000259" key="7">
    <source>
        <dbReference type="PROSITE" id="PS50011"/>
    </source>
</evidence>
<dbReference type="InterPro" id="IPR008271">
    <property type="entry name" value="Ser/Thr_kinase_AS"/>
</dbReference>
<dbReference type="Pfam" id="PF00069">
    <property type="entry name" value="Pkinase"/>
    <property type="match status" value="1"/>
</dbReference>
<protein>
    <submittedName>
        <fullName evidence="8">Ribosomal protein S6 kinase, polypeptide 2</fullName>
    </submittedName>
</protein>
<keyword evidence="9" id="KW-1185">Reference proteome</keyword>
<dbReference type="PROSITE" id="PS50011">
    <property type="entry name" value="PROTEIN_KINASE_DOM"/>
    <property type="match status" value="1"/>
</dbReference>
<organism evidence="8 9">
    <name type="scientific">Mastacembelus armatus</name>
    <name type="common">zig-zag eel</name>
    <dbReference type="NCBI Taxonomy" id="205130"/>
    <lineage>
        <taxon>Eukaryota</taxon>
        <taxon>Metazoa</taxon>
        <taxon>Chordata</taxon>
        <taxon>Craniata</taxon>
        <taxon>Vertebrata</taxon>
        <taxon>Euteleostomi</taxon>
        <taxon>Actinopterygii</taxon>
        <taxon>Neopterygii</taxon>
        <taxon>Teleostei</taxon>
        <taxon>Neoteleostei</taxon>
        <taxon>Acanthomorphata</taxon>
        <taxon>Anabantaria</taxon>
        <taxon>Synbranchiformes</taxon>
        <taxon>Mastacembelidae</taxon>
        <taxon>Mastacembelus</taxon>
    </lineage>
</organism>
<dbReference type="InterPro" id="IPR000719">
    <property type="entry name" value="Prot_kinase_dom"/>
</dbReference>
<dbReference type="PROSITE" id="PS00108">
    <property type="entry name" value="PROTEIN_KINASE_ST"/>
    <property type="match status" value="1"/>
</dbReference>
<dbReference type="AlphaFoldDB" id="A0A7N8XR14"/>
<dbReference type="GeneTree" id="ENSGT00940000159956"/>
<keyword evidence="5" id="KW-0067">ATP-binding</keyword>
<dbReference type="PANTHER" id="PTHR24351">
    <property type="entry name" value="RIBOSOMAL PROTEIN S6 KINASE"/>
    <property type="match status" value="1"/>
</dbReference>
<evidence type="ECO:0000313" key="8">
    <source>
        <dbReference type="Ensembl" id="ENSMAMP00000053321.1"/>
    </source>
</evidence>
<evidence type="ECO:0000256" key="4">
    <source>
        <dbReference type="ARBA" id="ARBA00022777"/>
    </source>
</evidence>
<dbReference type="Ensembl" id="ENSMAMT00000063249.1">
    <property type="protein sequence ID" value="ENSMAMP00000053321.1"/>
    <property type="gene ID" value="ENSMAMG00000020329.2"/>
</dbReference>
<keyword evidence="3" id="KW-0547">Nucleotide-binding</keyword>
<evidence type="ECO:0000256" key="5">
    <source>
        <dbReference type="ARBA" id="ARBA00022840"/>
    </source>
</evidence>
<keyword evidence="2" id="KW-0808">Transferase</keyword>
<feature type="region of interest" description="Disordered" evidence="6">
    <location>
        <begin position="1"/>
        <end position="36"/>
    </location>
</feature>
<evidence type="ECO:0000256" key="1">
    <source>
        <dbReference type="ARBA" id="ARBA00022527"/>
    </source>
</evidence>
<keyword evidence="4" id="KW-0418">Kinase</keyword>
<proteinExistence type="predicted"/>
<dbReference type="Gene3D" id="1.10.510.10">
    <property type="entry name" value="Transferase(Phosphotransferase) domain 1"/>
    <property type="match status" value="1"/>
</dbReference>
<evidence type="ECO:0000256" key="3">
    <source>
        <dbReference type="ARBA" id="ARBA00022741"/>
    </source>
</evidence>
<sequence>MDDGDDLSGVSGEKDQRSGQRTAVCHEGPEESHTKSIEQIVPTRLDILAEVNHPFIVKLHYAFQTEGKLYLILDFLRGGDLFTRLSKEVMFTEEDVKFYLAELALALDHLHSLGIIYRDLKPENILLDEEGHIKITGQCIQMKRVCSFFLLVFLS</sequence>
<reference evidence="8" key="1">
    <citation type="submission" date="2025-08" db="UniProtKB">
        <authorList>
            <consortium name="Ensembl"/>
        </authorList>
    </citation>
    <scope>IDENTIFICATION</scope>
</reference>
<evidence type="ECO:0000313" key="9">
    <source>
        <dbReference type="Proteomes" id="UP000261640"/>
    </source>
</evidence>